<dbReference type="PRINTS" id="PR00990">
    <property type="entry name" value="RIBOKINASE"/>
</dbReference>
<evidence type="ECO:0000256" key="6">
    <source>
        <dbReference type="ARBA" id="ARBA00022741"/>
    </source>
</evidence>
<dbReference type="InterPro" id="IPR002139">
    <property type="entry name" value="Ribo/fructo_kinase"/>
</dbReference>
<dbReference type="AlphaFoldDB" id="A0A7W5B0H4"/>
<evidence type="ECO:0000256" key="1">
    <source>
        <dbReference type="ARBA" id="ARBA00005380"/>
    </source>
</evidence>
<dbReference type="PANTHER" id="PTHR10584:SF166">
    <property type="entry name" value="RIBOKINASE"/>
    <property type="match status" value="1"/>
</dbReference>
<comment type="activity regulation">
    <text evidence="12">Activated by a monovalent cation that binds near, but not in, the active site. The most likely occupant of the site in vivo is potassium. Ion binding induces a conformational change that may alter substrate affinity.</text>
</comment>
<comment type="caution">
    <text evidence="12">Lacks conserved residue(s) required for the propagation of feature annotation.</text>
</comment>
<evidence type="ECO:0000256" key="12">
    <source>
        <dbReference type="HAMAP-Rule" id="MF_01987"/>
    </source>
</evidence>
<feature type="binding site" evidence="12">
    <location>
        <begin position="219"/>
        <end position="224"/>
    </location>
    <ligand>
        <name>ATP</name>
        <dbReference type="ChEBI" id="CHEBI:30616"/>
    </ligand>
</feature>
<feature type="binding site" evidence="12">
    <location>
        <position position="252"/>
    </location>
    <ligand>
        <name>substrate</name>
    </ligand>
</feature>
<feature type="binding site" evidence="12">
    <location>
        <position position="285"/>
    </location>
    <ligand>
        <name>K(+)</name>
        <dbReference type="ChEBI" id="CHEBI:29103"/>
    </ligand>
</feature>
<evidence type="ECO:0000256" key="5">
    <source>
        <dbReference type="ARBA" id="ARBA00022723"/>
    </source>
</evidence>
<keyword evidence="11 12" id="KW-0119">Carbohydrate metabolism</keyword>
<dbReference type="EMBL" id="JACHXK010000010">
    <property type="protein sequence ID" value="MBB3112103.1"/>
    <property type="molecule type" value="Genomic_DNA"/>
</dbReference>
<comment type="subcellular location">
    <subcellularLocation>
        <location evidence="12">Cytoplasm</location>
    </subcellularLocation>
</comment>
<evidence type="ECO:0000256" key="9">
    <source>
        <dbReference type="ARBA" id="ARBA00022842"/>
    </source>
</evidence>
<accession>A0A7W5B0H4</accession>
<sequence>MGTIVVIGSINMDVVSHVEHHPLPGETIHGTNTGNFPGGKGANQAVAAARSGASVTMLGAVGEDAFGQALKDSLAASGVGIHAVLTKTGTSGLAFIAVNAEGENTIILSAGANGQLMEADIEAARAEWTGASAILLQNEIPWETTRFVLEQASAAGVRVFLNPAPALKLPQDVFPWIDTIIVNETEAQIVTGIAVSGADSSEQAADALIGLGVRAAIVTLGEKGCFYKDKVGERVGMPAFRVEPKDTTAAGDTFIGAFAAEQASGAGIEQSLRFAAAASAIAVTKEGAQASIPAKADTLAFLQERA</sequence>
<evidence type="ECO:0000256" key="8">
    <source>
        <dbReference type="ARBA" id="ARBA00022840"/>
    </source>
</evidence>
<evidence type="ECO:0000256" key="3">
    <source>
        <dbReference type="ARBA" id="ARBA00016943"/>
    </source>
</evidence>
<keyword evidence="4 12" id="KW-0808">Transferase</keyword>
<comment type="pathway">
    <text evidence="12">Carbohydrate metabolism; D-ribose degradation; D-ribose 5-phosphate from beta-D-ribopyranose: step 2/2.</text>
</comment>
<proteinExistence type="inferred from homology"/>
<evidence type="ECO:0000313" key="14">
    <source>
        <dbReference type="EMBL" id="MBB3112103.1"/>
    </source>
</evidence>
<evidence type="ECO:0000256" key="2">
    <source>
        <dbReference type="ARBA" id="ARBA00012035"/>
    </source>
</evidence>
<dbReference type="InterPro" id="IPR029056">
    <property type="entry name" value="Ribokinase-like"/>
</dbReference>
<feature type="binding site" evidence="12">
    <location>
        <position position="287"/>
    </location>
    <ligand>
        <name>K(+)</name>
        <dbReference type="ChEBI" id="CHEBI:29103"/>
    </ligand>
</feature>
<dbReference type="CDD" id="cd01174">
    <property type="entry name" value="ribokinase"/>
    <property type="match status" value="1"/>
</dbReference>
<keyword evidence="15" id="KW-1185">Reference proteome</keyword>
<comment type="caution">
    <text evidence="14">The sequence shown here is derived from an EMBL/GenBank/DDBJ whole genome shotgun (WGS) entry which is preliminary data.</text>
</comment>
<gene>
    <name evidence="12" type="primary">rbsK</name>
    <name evidence="14" type="ORF">FHS18_004181</name>
</gene>
<evidence type="ECO:0000256" key="4">
    <source>
        <dbReference type="ARBA" id="ARBA00022679"/>
    </source>
</evidence>
<feature type="binding site" evidence="12">
    <location>
        <begin position="39"/>
        <end position="43"/>
    </location>
    <ligand>
        <name>substrate</name>
    </ligand>
</feature>
<evidence type="ECO:0000256" key="10">
    <source>
        <dbReference type="ARBA" id="ARBA00022958"/>
    </source>
</evidence>
<evidence type="ECO:0000256" key="11">
    <source>
        <dbReference type="ARBA" id="ARBA00023277"/>
    </source>
</evidence>
<dbReference type="SUPFAM" id="SSF53613">
    <property type="entry name" value="Ribokinase-like"/>
    <property type="match status" value="1"/>
</dbReference>
<keyword evidence="12" id="KW-0963">Cytoplasm</keyword>
<dbReference type="PANTHER" id="PTHR10584">
    <property type="entry name" value="SUGAR KINASE"/>
    <property type="match status" value="1"/>
</dbReference>
<reference evidence="14 15" key="1">
    <citation type="submission" date="2020-08" db="EMBL/GenBank/DDBJ databases">
        <title>Genomic Encyclopedia of Type Strains, Phase III (KMG-III): the genomes of soil and plant-associated and newly described type strains.</title>
        <authorList>
            <person name="Whitman W."/>
        </authorList>
    </citation>
    <scope>NUCLEOTIDE SEQUENCE [LARGE SCALE GENOMIC DNA]</scope>
    <source>
        <strain evidence="14 15">CECT 5862</strain>
    </source>
</reference>
<name>A0A7W5B0H4_9BACL</name>
<comment type="catalytic activity">
    <reaction evidence="12">
        <text>D-ribose + ATP = D-ribose 5-phosphate + ADP + H(+)</text>
        <dbReference type="Rhea" id="RHEA:13697"/>
        <dbReference type="ChEBI" id="CHEBI:15378"/>
        <dbReference type="ChEBI" id="CHEBI:30616"/>
        <dbReference type="ChEBI" id="CHEBI:47013"/>
        <dbReference type="ChEBI" id="CHEBI:78346"/>
        <dbReference type="ChEBI" id="CHEBI:456216"/>
        <dbReference type="EC" id="2.7.1.15"/>
    </reaction>
</comment>
<dbReference type="GO" id="GO:0004747">
    <property type="term" value="F:ribokinase activity"/>
    <property type="evidence" value="ECO:0007669"/>
    <property type="project" value="UniProtKB-UniRule"/>
</dbReference>
<feature type="domain" description="Carbohydrate kinase PfkB" evidence="13">
    <location>
        <begin position="3"/>
        <end position="294"/>
    </location>
</feature>
<dbReference type="NCBIfam" id="TIGR02152">
    <property type="entry name" value="D_ribokin_bact"/>
    <property type="match status" value="1"/>
</dbReference>
<evidence type="ECO:0000313" key="15">
    <source>
        <dbReference type="Proteomes" id="UP000570361"/>
    </source>
</evidence>
<dbReference type="EC" id="2.7.1.15" evidence="2 12"/>
<evidence type="ECO:0000259" key="13">
    <source>
        <dbReference type="Pfam" id="PF00294"/>
    </source>
</evidence>
<dbReference type="GO" id="GO:0019303">
    <property type="term" value="P:D-ribose catabolic process"/>
    <property type="evidence" value="ECO:0007669"/>
    <property type="project" value="UniProtKB-UniRule"/>
</dbReference>
<comment type="subunit">
    <text evidence="12">Homodimer.</text>
</comment>
<evidence type="ECO:0000256" key="7">
    <source>
        <dbReference type="ARBA" id="ARBA00022777"/>
    </source>
</evidence>
<dbReference type="Proteomes" id="UP000570361">
    <property type="component" value="Unassembled WGS sequence"/>
</dbReference>
<dbReference type="HAMAP" id="MF_01987">
    <property type="entry name" value="Ribokinase"/>
    <property type="match status" value="1"/>
</dbReference>
<feature type="binding site" evidence="12">
    <location>
        <position position="139"/>
    </location>
    <ligand>
        <name>substrate</name>
    </ligand>
</feature>
<feature type="active site" description="Proton acceptor" evidence="12">
    <location>
        <position position="252"/>
    </location>
</feature>
<comment type="similarity">
    <text evidence="1">Belongs to the carbohydrate kinase pfkB family.</text>
</comment>
<keyword evidence="6 12" id="KW-0547">Nucleotide-binding</keyword>
<feature type="binding site" evidence="12">
    <location>
        <position position="282"/>
    </location>
    <ligand>
        <name>K(+)</name>
        <dbReference type="ChEBI" id="CHEBI:29103"/>
    </ligand>
</feature>
<feature type="binding site" evidence="12">
    <location>
        <position position="248"/>
    </location>
    <ligand>
        <name>K(+)</name>
        <dbReference type="ChEBI" id="CHEBI:29103"/>
    </ligand>
</feature>
<dbReference type="GO" id="GO:0046872">
    <property type="term" value="F:metal ion binding"/>
    <property type="evidence" value="ECO:0007669"/>
    <property type="project" value="UniProtKB-KW"/>
</dbReference>
<dbReference type="InterPro" id="IPR002173">
    <property type="entry name" value="Carboh/pur_kinase_PfkB_CS"/>
</dbReference>
<dbReference type="InterPro" id="IPR011877">
    <property type="entry name" value="Ribokinase"/>
</dbReference>
<keyword evidence="8 12" id="KW-0067">ATP-binding</keyword>
<dbReference type="GO" id="GO:0005829">
    <property type="term" value="C:cytosol"/>
    <property type="evidence" value="ECO:0007669"/>
    <property type="project" value="TreeGrafter"/>
</dbReference>
<dbReference type="UniPathway" id="UPA00916">
    <property type="reaction ID" value="UER00889"/>
</dbReference>
<keyword evidence="5 12" id="KW-0479">Metal-binding</keyword>
<keyword evidence="7 12" id="KW-0418">Kinase</keyword>
<comment type="cofactor">
    <cofactor evidence="12">
        <name>Mg(2+)</name>
        <dbReference type="ChEBI" id="CHEBI:18420"/>
    </cofactor>
    <text evidence="12">Requires a divalent cation, most likely magnesium in vivo, as an electrophilic catalyst to aid phosphoryl group transfer. It is the chelate of the metal and the nucleotide that is the actual substrate.</text>
</comment>
<comment type="function">
    <text evidence="12">Catalyzes the phosphorylation of ribose at O-5 in a reaction requiring ATP and magnesium. The resulting D-ribose-5-phosphate can then be used either for sythesis of nucleotides, histidine, and tryptophan, or as a component of the pentose phosphate pathway.</text>
</comment>
<keyword evidence="10 12" id="KW-0630">Potassium</keyword>
<dbReference type="GO" id="GO:0005524">
    <property type="term" value="F:ATP binding"/>
    <property type="evidence" value="ECO:0007669"/>
    <property type="project" value="UniProtKB-UniRule"/>
</dbReference>
<protein>
    <recommendedName>
        <fullName evidence="3 12">Ribokinase</fullName>
        <shortName evidence="12">RK</shortName>
        <ecNumber evidence="2 12">2.7.1.15</ecNumber>
    </recommendedName>
</protein>
<comment type="similarity">
    <text evidence="12">Belongs to the carbohydrate kinase PfkB family. Ribokinase subfamily.</text>
</comment>
<feature type="binding site" evidence="12">
    <location>
        <position position="291"/>
    </location>
    <ligand>
        <name>K(+)</name>
        <dbReference type="ChEBI" id="CHEBI:29103"/>
    </ligand>
</feature>
<feature type="binding site" evidence="12">
    <location>
        <position position="246"/>
    </location>
    <ligand>
        <name>K(+)</name>
        <dbReference type="ChEBI" id="CHEBI:29103"/>
    </ligand>
</feature>
<dbReference type="PROSITE" id="PS00584">
    <property type="entry name" value="PFKB_KINASES_2"/>
    <property type="match status" value="1"/>
</dbReference>
<feature type="binding site" evidence="12">
    <location>
        <begin position="11"/>
        <end position="13"/>
    </location>
    <ligand>
        <name>substrate</name>
    </ligand>
</feature>
<dbReference type="InterPro" id="IPR011611">
    <property type="entry name" value="PfkB_dom"/>
</dbReference>
<keyword evidence="9 12" id="KW-0460">Magnesium</keyword>
<dbReference type="Pfam" id="PF00294">
    <property type="entry name" value="PfkB"/>
    <property type="match status" value="1"/>
</dbReference>
<feature type="binding site" evidence="12">
    <location>
        <begin position="251"/>
        <end position="252"/>
    </location>
    <ligand>
        <name>ATP</name>
        <dbReference type="ChEBI" id="CHEBI:30616"/>
    </ligand>
</feature>
<feature type="binding site" evidence="12">
    <location>
        <position position="183"/>
    </location>
    <ligand>
        <name>ATP</name>
        <dbReference type="ChEBI" id="CHEBI:30616"/>
    </ligand>
</feature>
<dbReference type="RefSeq" id="WP_183602044.1">
    <property type="nucleotide sequence ID" value="NZ_JACHXK010000010.1"/>
</dbReference>
<organism evidence="14 15">
    <name type="scientific">Paenibacillus phyllosphaerae</name>
    <dbReference type="NCBI Taxonomy" id="274593"/>
    <lineage>
        <taxon>Bacteria</taxon>
        <taxon>Bacillati</taxon>
        <taxon>Bacillota</taxon>
        <taxon>Bacilli</taxon>
        <taxon>Bacillales</taxon>
        <taxon>Paenibacillaceae</taxon>
        <taxon>Paenibacillus</taxon>
    </lineage>
</organism>
<dbReference type="Gene3D" id="3.40.1190.20">
    <property type="match status" value="1"/>
</dbReference>